<dbReference type="EMBL" id="AP012279">
    <property type="protein sequence ID" value="BAL78105.1"/>
    <property type="molecule type" value="Genomic_DNA"/>
</dbReference>
<dbReference type="InterPro" id="IPR036259">
    <property type="entry name" value="MFS_trans_sf"/>
</dbReference>
<keyword evidence="2" id="KW-1003">Cell membrane</keyword>
<feature type="transmembrane region" description="Helical" evidence="6">
    <location>
        <begin position="220"/>
        <end position="244"/>
    </location>
</feature>
<keyword evidence="3 6" id="KW-0812">Transmembrane</keyword>
<dbReference type="PANTHER" id="PTHR43124">
    <property type="entry name" value="PURINE EFFLUX PUMP PBUE"/>
    <property type="match status" value="1"/>
</dbReference>
<evidence type="ECO:0000256" key="4">
    <source>
        <dbReference type="ARBA" id="ARBA00022989"/>
    </source>
</evidence>
<dbReference type="InterPro" id="IPR011701">
    <property type="entry name" value="MFS"/>
</dbReference>
<dbReference type="InterPro" id="IPR050189">
    <property type="entry name" value="MFS_Efflux_Transporters"/>
</dbReference>
<feature type="transmembrane region" description="Helical" evidence="6">
    <location>
        <begin position="56"/>
        <end position="75"/>
    </location>
</feature>
<feature type="transmembrane region" description="Helical" evidence="6">
    <location>
        <begin position="145"/>
        <end position="166"/>
    </location>
</feature>
<keyword evidence="5 6" id="KW-0472">Membrane</keyword>
<dbReference type="Pfam" id="PF07690">
    <property type="entry name" value="MFS_1"/>
    <property type="match status" value="1"/>
</dbReference>
<evidence type="ECO:0000256" key="1">
    <source>
        <dbReference type="ARBA" id="ARBA00004651"/>
    </source>
</evidence>
<dbReference type="Gene3D" id="1.20.1250.20">
    <property type="entry name" value="MFS general substrate transporter like domains"/>
    <property type="match status" value="1"/>
</dbReference>
<gene>
    <name evidence="8" type="ORF">S23_49110</name>
</gene>
<evidence type="ECO:0000256" key="5">
    <source>
        <dbReference type="ARBA" id="ARBA00023136"/>
    </source>
</evidence>
<evidence type="ECO:0000256" key="6">
    <source>
        <dbReference type="SAM" id="Phobius"/>
    </source>
</evidence>
<dbReference type="Proteomes" id="UP000007886">
    <property type="component" value="Chromosome"/>
</dbReference>
<feature type="transmembrane region" description="Helical" evidence="6">
    <location>
        <begin position="374"/>
        <end position="393"/>
    </location>
</feature>
<evidence type="ECO:0000256" key="3">
    <source>
        <dbReference type="ARBA" id="ARBA00022692"/>
    </source>
</evidence>
<proteinExistence type="predicted"/>
<dbReference type="InterPro" id="IPR020846">
    <property type="entry name" value="MFS_dom"/>
</dbReference>
<dbReference type="PROSITE" id="PS50850">
    <property type="entry name" value="MFS"/>
    <property type="match status" value="1"/>
</dbReference>
<dbReference type="PANTHER" id="PTHR43124:SF3">
    <property type="entry name" value="CHLORAMPHENICOL EFFLUX PUMP RV0191"/>
    <property type="match status" value="1"/>
</dbReference>
<evidence type="ECO:0000256" key="2">
    <source>
        <dbReference type="ARBA" id="ARBA00022475"/>
    </source>
</evidence>
<feature type="transmembrane region" description="Helical" evidence="6">
    <location>
        <begin position="287"/>
        <end position="310"/>
    </location>
</feature>
<feature type="transmembrane region" description="Helical" evidence="6">
    <location>
        <begin position="111"/>
        <end position="133"/>
    </location>
</feature>
<feature type="transmembrane region" description="Helical" evidence="6">
    <location>
        <begin position="316"/>
        <end position="337"/>
    </location>
</feature>
<feature type="transmembrane region" description="Helical" evidence="6">
    <location>
        <begin position="256"/>
        <end position="275"/>
    </location>
</feature>
<evidence type="ECO:0000313" key="9">
    <source>
        <dbReference type="Proteomes" id="UP000007886"/>
    </source>
</evidence>
<evidence type="ECO:0000259" key="7">
    <source>
        <dbReference type="PROSITE" id="PS50850"/>
    </source>
</evidence>
<dbReference type="KEGG" id="brs:S23_49110"/>
<organism evidence="8 9">
    <name type="scientific">Bradyrhizobium cosmicum</name>
    <dbReference type="NCBI Taxonomy" id="1404864"/>
    <lineage>
        <taxon>Bacteria</taxon>
        <taxon>Pseudomonadati</taxon>
        <taxon>Pseudomonadota</taxon>
        <taxon>Alphaproteobacteria</taxon>
        <taxon>Hyphomicrobiales</taxon>
        <taxon>Nitrobacteraceae</taxon>
        <taxon>Bradyrhizobium</taxon>
    </lineage>
</organism>
<dbReference type="AlphaFoldDB" id="A0AAI8MH67"/>
<feature type="transmembrane region" description="Helical" evidence="6">
    <location>
        <begin position="87"/>
        <end position="105"/>
    </location>
</feature>
<feature type="domain" description="Major facilitator superfamily (MFS) profile" evidence="7">
    <location>
        <begin position="19"/>
        <end position="398"/>
    </location>
</feature>
<accession>A0AAI8MH67</accession>
<evidence type="ECO:0000313" key="8">
    <source>
        <dbReference type="EMBL" id="BAL78105.1"/>
    </source>
</evidence>
<dbReference type="GO" id="GO:0022857">
    <property type="term" value="F:transmembrane transporter activity"/>
    <property type="evidence" value="ECO:0007669"/>
    <property type="project" value="InterPro"/>
</dbReference>
<reference evidence="8 9" key="1">
    <citation type="journal article" date="2012" name="Microbes Environ.">
        <title>Complete genome sequence of Bradyrhizobium sp. S23321: insights into symbiosis evolution in soil oligotrophs.</title>
        <authorList>
            <person name="Okubo T."/>
            <person name="Tsukui T."/>
            <person name="Maita H."/>
            <person name="Okamoto S."/>
            <person name="Oshima K."/>
            <person name="Fujisawa T."/>
            <person name="Saito A."/>
            <person name="Futamata H."/>
            <person name="Hattori R."/>
            <person name="Shimomura Y."/>
            <person name="Haruta S."/>
            <person name="Morimoto S."/>
            <person name="Wang Y."/>
            <person name="Sakai Y."/>
            <person name="Hattori M."/>
            <person name="Aizawa S."/>
            <person name="Nagashima K.V.P."/>
            <person name="Masuda S."/>
            <person name="Hattori T."/>
            <person name="Yamashita A."/>
            <person name="Bao Z."/>
            <person name="Hayatsu M."/>
            <person name="Kajiya-Kanegae H."/>
            <person name="Yoshinaga I."/>
            <person name="Sakamoto K."/>
            <person name="Toyota K."/>
            <person name="Nakao M."/>
            <person name="Kohara M."/>
            <person name="Anda M."/>
            <person name="Niwa R."/>
            <person name="Jung-Hwan P."/>
            <person name="Sameshima-Saito R."/>
            <person name="Tokuda S."/>
            <person name="Yamamoto S."/>
            <person name="Yamamoto S."/>
            <person name="Yokoyama T."/>
            <person name="Akutsu T."/>
            <person name="Nakamura Y."/>
            <person name="Nakahira-Yanaka Y."/>
            <person name="Takada Hoshino Y."/>
            <person name="Hirakawa H."/>
            <person name="Mitsui H."/>
            <person name="Terasawa K."/>
            <person name="Itakura M."/>
            <person name="Sato S."/>
            <person name="Ikeda-Ohtsubo W."/>
            <person name="Sakakura N."/>
            <person name="Kaminuma E."/>
            <person name="Minamisawa K."/>
        </authorList>
    </citation>
    <scope>NUCLEOTIDE SEQUENCE [LARGE SCALE GENOMIC DNA]</scope>
    <source>
        <strain evidence="8 9">S23321</strain>
    </source>
</reference>
<name>A0AAI8MH67_9BRAD</name>
<dbReference type="SUPFAM" id="SSF103473">
    <property type="entry name" value="MFS general substrate transporter"/>
    <property type="match status" value="1"/>
</dbReference>
<keyword evidence="4 6" id="KW-1133">Transmembrane helix</keyword>
<feature type="transmembrane region" description="Helical" evidence="6">
    <location>
        <begin position="178"/>
        <end position="199"/>
    </location>
</feature>
<dbReference type="GO" id="GO:0005886">
    <property type="term" value="C:plasma membrane"/>
    <property type="evidence" value="ECO:0007669"/>
    <property type="project" value="UniProtKB-SubCell"/>
</dbReference>
<comment type="subcellular location">
    <subcellularLocation>
        <location evidence="1">Cell membrane</location>
        <topology evidence="1">Multi-pass membrane protein</topology>
    </subcellularLocation>
</comment>
<sequence length="410" mass="42135">MRLFMSPVPAGRARGPFAIVLALGTAQTIAWASSYYLPAILAAPIARDLGLSPTWVFAALSGALVISGLLGPRVGHAIDMFGGRSQLAISNLVFAAGLLLLSVAHGAAVLIAAWVLLGIGMGMGLYEAAFATLARIYGTHARRAITGITLIAGFASTLGWPLTTWLDSEYGWRVACQVWAVIHIVLALPLNLSLPRAVPLDQMPQPDARASPQPGAQSETFAMVLLAYMFAAASFVSSGISAILPTMLVAFGATPAQALLAGALVGPAQVGARLLEAGWLGRFHPLLSARLAMLMNPIGVVALVLGGPLLASTFTVLYGAGNGIITIARGTLPLVLFGPAGFGRRVGMISLPSRVTGAAAPLALGLMVEHIGSNALWISALVSVSAFLALLLLRTGQATSTPIQAGGQNS</sequence>
<keyword evidence="9" id="KW-1185">Reference proteome</keyword>
<protein>
    <submittedName>
        <fullName evidence="8">Permease of the major facilitator superfamily</fullName>
    </submittedName>
</protein>